<proteinExistence type="predicted"/>
<dbReference type="EMBL" id="JBHUDO010000002">
    <property type="protein sequence ID" value="MFD1645399.1"/>
    <property type="molecule type" value="Genomic_DNA"/>
</dbReference>
<feature type="transmembrane region" description="Helical" evidence="1">
    <location>
        <begin position="59"/>
        <end position="84"/>
    </location>
</feature>
<dbReference type="RefSeq" id="WP_256399089.1">
    <property type="nucleotide sequence ID" value="NZ_JANHJR010000001.1"/>
</dbReference>
<gene>
    <name evidence="2" type="ORF">ACFSBL_06875</name>
</gene>
<feature type="transmembrane region" description="Helical" evidence="1">
    <location>
        <begin position="23"/>
        <end position="47"/>
    </location>
</feature>
<reference evidence="2 3" key="1">
    <citation type="journal article" date="2019" name="Int. J. Syst. Evol. Microbiol.">
        <title>The Global Catalogue of Microorganisms (GCM) 10K type strain sequencing project: providing services to taxonomists for standard genome sequencing and annotation.</title>
        <authorList>
            <consortium name="The Broad Institute Genomics Platform"/>
            <consortium name="The Broad Institute Genome Sequencing Center for Infectious Disease"/>
            <person name="Wu L."/>
            <person name="Ma J."/>
        </authorList>
    </citation>
    <scope>NUCLEOTIDE SEQUENCE [LARGE SCALE GENOMIC DNA]</scope>
    <source>
        <strain evidence="2 3">CGMCC 1.10390</strain>
    </source>
</reference>
<dbReference type="AlphaFoldDB" id="A0ABD6DGC8"/>
<accession>A0ABD6DGC8</accession>
<evidence type="ECO:0000313" key="2">
    <source>
        <dbReference type="EMBL" id="MFD1645399.1"/>
    </source>
</evidence>
<dbReference type="Proteomes" id="UP001597034">
    <property type="component" value="Unassembled WGS sequence"/>
</dbReference>
<sequence length="111" mass="11349">MTPEFLTELREDDSRRVAATNGAALLGVGLSLFHWSGLLLAGALVALPQRTIPRGIGAGFGVGVLAVVVFLGQLWFGGTLGLVLGMGQPAWLALALGLGLPTFGALVRGVV</sequence>
<protein>
    <submittedName>
        <fullName evidence="2">Uncharacterized protein</fullName>
    </submittedName>
</protein>
<comment type="caution">
    <text evidence="2">The sequence shown here is derived from an EMBL/GenBank/DDBJ whole genome shotgun (WGS) entry which is preliminary data.</text>
</comment>
<feature type="transmembrane region" description="Helical" evidence="1">
    <location>
        <begin position="90"/>
        <end position="110"/>
    </location>
</feature>
<evidence type="ECO:0000256" key="1">
    <source>
        <dbReference type="SAM" id="Phobius"/>
    </source>
</evidence>
<organism evidence="2 3">
    <name type="scientific">Haloarchaeobius litoreus</name>
    <dbReference type="NCBI Taxonomy" id="755306"/>
    <lineage>
        <taxon>Archaea</taxon>
        <taxon>Methanobacteriati</taxon>
        <taxon>Methanobacteriota</taxon>
        <taxon>Stenosarchaea group</taxon>
        <taxon>Halobacteria</taxon>
        <taxon>Halobacteriales</taxon>
        <taxon>Halorubellaceae</taxon>
        <taxon>Haloarchaeobius</taxon>
    </lineage>
</organism>
<keyword evidence="1" id="KW-0472">Membrane</keyword>
<name>A0ABD6DGC8_9EURY</name>
<keyword evidence="3" id="KW-1185">Reference proteome</keyword>
<keyword evidence="1" id="KW-0812">Transmembrane</keyword>
<keyword evidence="1" id="KW-1133">Transmembrane helix</keyword>
<evidence type="ECO:0000313" key="3">
    <source>
        <dbReference type="Proteomes" id="UP001597034"/>
    </source>
</evidence>